<keyword evidence="2" id="KW-0540">Nuclease</keyword>
<gene>
    <name evidence="6" type="ORF">P4U88_12230</name>
</gene>
<name>A0ABU6MV03_9BACI</name>
<keyword evidence="3" id="KW-0378">Hydrolase</keyword>
<accession>A0ABU6MV03</accession>
<evidence type="ECO:0000256" key="2">
    <source>
        <dbReference type="ARBA" id="ARBA00022722"/>
    </source>
</evidence>
<keyword evidence="7" id="KW-1185">Reference proteome</keyword>
<dbReference type="NCBIfam" id="NF005226">
    <property type="entry name" value="PRK06722.1"/>
    <property type="match status" value="1"/>
</dbReference>
<feature type="domain" description="Exonuclease" evidence="5">
    <location>
        <begin position="6"/>
        <end position="183"/>
    </location>
</feature>
<dbReference type="RefSeq" id="WP_327919817.1">
    <property type="nucleotide sequence ID" value="NZ_JARMDB010000008.1"/>
</dbReference>
<dbReference type="Gene3D" id="3.30.420.10">
    <property type="entry name" value="Ribonuclease H-like superfamily/Ribonuclease H"/>
    <property type="match status" value="1"/>
</dbReference>
<dbReference type="InterPro" id="IPR013520">
    <property type="entry name" value="Ribonucl_H"/>
</dbReference>
<dbReference type="Proteomes" id="UP001309448">
    <property type="component" value="Unassembled WGS sequence"/>
</dbReference>
<evidence type="ECO:0000256" key="4">
    <source>
        <dbReference type="ARBA" id="ARBA00022839"/>
    </source>
</evidence>
<reference evidence="6 7" key="1">
    <citation type="submission" date="2023-03" db="EMBL/GenBank/DDBJ databases">
        <title>Bacillus Genome Sequencing.</title>
        <authorList>
            <person name="Dunlap C."/>
        </authorList>
    </citation>
    <scope>NUCLEOTIDE SEQUENCE [LARGE SCALE GENOMIC DNA]</scope>
    <source>
        <strain evidence="6 7">B-615</strain>
    </source>
</reference>
<evidence type="ECO:0000313" key="7">
    <source>
        <dbReference type="Proteomes" id="UP001309448"/>
    </source>
</evidence>
<organism evidence="6 7">
    <name type="scientific">Bacillus paramycoides</name>
    <dbReference type="NCBI Taxonomy" id="2026194"/>
    <lineage>
        <taxon>Bacteria</taxon>
        <taxon>Bacillati</taxon>
        <taxon>Bacillota</taxon>
        <taxon>Bacilli</taxon>
        <taxon>Bacillales</taxon>
        <taxon>Bacillaceae</taxon>
        <taxon>Bacillus</taxon>
        <taxon>Bacillus cereus group</taxon>
    </lineage>
</organism>
<dbReference type="InterPro" id="IPR051274">
    <property type="entry name" value="3-5_Exoribonuclease"/>
</dbReference>
<dbReference type="Pfam" id="PF00929">
    <property type="entry name" value="RNase_T"/>
    <property type="match status" value="1"/>
</dbReference>
<evidence type="ECO:0000256" key="3">
    <source>
        <dbReference type="ARBA" id="ARBA00022801"/>
    </source>
</evidence>
<evidence type="ECO:0000259" key="5">
    <source>
        <dbReference type="SMART" id="SM00479"/>
    </source>
</evidence>
<dbReference type="SUPFAM" id="SSF53098">
    <property type="entry name" value="Ribonuclease H-like"/>
    <property type="match status" value="1"/>
</dbReference>
<dbReference type="EMBL" id="JARMDB010000008">
    <property type="protein sequence ID" value="MED1566713.1"/>
    <property type="molecule type" value="Genomic_DNA"/>
</dbReference>
<evidence type="ECO:0000313" key="6">
    <source>
        <dbReference type="EMBL" id="MED1566713.1"/>
    </source>
</evidence>
<dbReference type="PANTHER" id="PTHR23044">
    <property type="entry name" value="3'-5' EXONUCLEASE ERI1-RELATED"/>
    <property type="match status" value="1"/>
</dbReference>
<comment type="caution">
    <text evidence="6">The sequence shown here is derived from an EMBL/GenBank/DDBJ whole genome shotgun (WGS) entry which is preliminary data.</text>
</comment>
<sequence length="284" mass="33419">MKNATHFIVFDIERNFRPYRSEDPLEIVDIGAVKIEASTMKIMGEFSELVKPSAQLTRHTTKLTGITKQDLVGVGSFPQIIEKFIQFVGDEYTFISWGKEDYRFLSQDCTLHGVECPCMEKESRFDLQKFVFQAYEELFEHTPSLQFAVEQLGLTWQGRQHRALADAENTANIFLKVYNERDINKRYKRHGELELVKNGKLTEKAKKKMRKWVFKEMRKNTEHPFVWSTFESSDTWESITERYYISDSAVELLKKHFRTAVRKAERQLKYLAEMEKAQEEGKVT</sequence>
<dbReference type="InterPro" id="IPR047201">
    <property type="entry name" value="ERI-1_3'hExo-like"/>
</dbReference>
<dbReference type="SMART" id="SM00479">
    <property type="entry name" value="EXOIII"/>
    <property type="match status" value="1"/>
</dbReference>
<dbReference type="CDD" id="cd06133">
    <property type="entry name" value="ERI-1_3'hExo_like"/>
    <property type="match status" value="1"/>
</dbReference>
<comment type="function">
    <text evidence="1">Involved in the transposition of the insertion sequence.</text>
</comment>
<evidence type="ECO:0000256" key="1">
    <source>
        <dbReference type="ARBA" id="ARBA00002286"/>
    </source>
</evidence>
<dbReference type="GO" id="GO:0004527">
    <property type="term" value="F:exonuclease activity"/>
    <property type="evidence" value="ECO:0007669"/>
    <property type="project" value="UniProtKB-KW"/>
</dbReference>
<dbReference type="PANTHER" id="PTHR23044:SF61">
    <property type="entry name" value="3'-5' EXORIBONUCLEASE 1-RELATED"/>
    <property type="match status" value="1"/>
</dbReference>
<dbReference type="InterPro" id="IPR012337">
    <property type="entry name" value="RNaseH-like_sf"/>
</dbReference>
<dbReference type="InterPro" id="IPR036397">
    <property type="entry name" value="RNaseH_sf"/>
</dbReference>
<keyword evidence="4 6" id="KW-0269">Exonuclease</keyword>
<protein>
    <submittedName>
        <fullName evidence="6">Exonuclease</fullName>
    </submittedName>
</protein>
<proteinExistence type="predicted"/>